<dbReference type="EMBL" id="JAYFSO010000028">
    <property type="protein sequence ID" value="MEA5125823.1"/>
    <property type="molecule type" value="Genomic_DNA"/>
</dbReference>
<dbReference type="SUPFAM" id="SSF53474">
    <property type="entry name" value="alpha/beta-Hydrolases"/>
    <property type="match status" value="1"/>
</dbReference>
<gene>
    <name evidence="3" type="ORF">A7D17_21115</name>
    <name evidence="2" type="ORF">VB146_18610</name>
</gene>
<proteinExistence type="predicted"/>
<dbReference type="Gene3D" id="3.40.50.1820">
    <property type="entry name" value="alpha/beta hydrolase"/>
    <property type="match status" value="1"/>
</dbReference>
<evidence type="ECO:0000313" key="3">
    <source>
        <dbReference type="EMBL" id="OAG66570.1"/>
    </source>
</evidence>
<reference evidence="3 4" key="1">
    <citation type="submission" date="2016-05" db="EMBL/GenBank/DDBJ databases">
        <title>Pathogenic, phenotypic and molecular characterisation of Xanthomonas nasturtii sp. nov. and Xanthomonas floridensis sp. nov., new species of Xanthomonas associated with watercress production in Florida.</title>
        <authorList>
            <person name="Vicente J.G."/>
            <person name="Rothwell S."/>
            <person name="Holub E.B."/>
            <person name="Studholme D.J."/>
        </authorList>
    </citation>
    <scope>NUCLEOTIDE SEQUENCE [LARGE SCALE GENOMIC DNA]</scope>
    <source>
        <strain evidence="3 4">WHRI 8848</strain>
    </source>
</reference>
<keyword evidence="5" id="KW-1185">Reference proteome</keyword>
<evidence type="ECO:0000313" key="5">
    <source>
        <dbReference type="Proteomes" id="UP001303614"/>
    </source>
</evidence>
<reference evidence="2 5" key="2">
    <citation type="submission" date="2023-12" db="EMBL/GenBank/DDBJ databases">
        <title>Genome sequencing of Xanthomonas floridensis.</title>
        <authorList>
            <person name="Greer S."/>
            <person name="Harrison J."/>
            <person name="Grant M."/>
            <person name="Vicente J."/>
            <person name="Studholme D."/>
        </authorList>
    </citation>
    <scope>NUCLEOTIDE SEQUENCE [LARGE SCALE GENOMIC DNA]</scope>
    <source>
        <strain evidence="2 5">WHRI 8848</strain>
    </source>
</reference>
<dbReference type="PANTHER" id="PTHR43798:SF33">
    <property type="entry name" value="HYDROLASE, PUTATIVE (AFU_ORTHOLOGUE AFUA_2G14860)-RELATED"/>
    <property type="match status" value="1"/>
</dbReference>
<dbReference type="PRINTS" id="PR00111">
    <property type="entry name" value="ABHYDROLASE"/>
</dbReference>
<dbReference type="InterPro" id="IPR050266">
    <property type="entry name" value="AB_hydrolase_sf"/>
</dbReference>
<keyword evidence="3" id="KW-0378">Hydrolase</keyword>
<accession>A0A1A9MAG8</accession>
<dbReference type="GO" id="GO:0016020">
    <property type="term" value="C:membrane"/>
    <property type="evidence" value="ECO:0007669"/>
    <property type="project" value="TreeGrafter"/>
</dbReference>
<dbReference type="OrthoDB" id="149912at2"/>
<dbReference type="Proteomes" id="UP000077659">
    <property type="component" value="Unassembled WGS sequence"/>
</dbReference>
<feature type="domain" description="AB hydrolase-1" evidence="1">
    <location>
        <begin position="26"/>
        <end position="136"/>
    </location>
</feature>
<protein>
    <submittedName>
        <fullName evidence="2 3">Hydrolase</fullName>
    </submittedName>
</protein>
<sequence length="294" mass="31711">MEPFACELAIGQVTGLRNTERGQRRVLALHGWLDNAASFVPLSAHLQAPDLDLVLLDLPGHGHSAWLPVGAEYTLSSAIHNLLQVADALGWERFTLLGHSLGGGVASLMAAAAPERIEALVVIEALGALAEPVESTAERLRDSVRSTRSLSQRPLRVFGSMEAPIRARMMANQLTEPAARLLVERGLRVVEGGYSWCTDPRLTLPTAIRMTEAQIDAVLSSIGCPTQAIFATPAQPYFSDALRDHRVAMVPDARLELLPGTHHVHMETPQPVAAVINAFLASLPLPSPRTCSER</sequence>
<evidence type="ECO:0000259" key="1">
    <source>
        <dbReference type="Pfam" id="PF00561"/>
    </source>
</evidence>
<dbReference type="RefSeq" id="WP_064509974.1">
    <property type="nucleotide sequence ID" value="NZ_JAYFSN010000025.1"/>
</dbReference>
<organism evidence="3 4">
    <name type="scientific">Xanthomonas floridensis</name>
    <dbReference type="NCBI Taxonomy" id="1843580"/>
    <lineage>
        <taxon>Bacteria</taxon>
        <taxon>Pseudomonadati</taxon>
        <taxon>Pseudomonadota</taxon>
        <taxon>Gammaproteobacteria</taxon>
        <taxon>Lysobacterales</taxon>
        <taxon>Lysobacteraceae</taxon>
        <taxon>Xanthomonas</taxon>
    </lineage>
</organism>
<dbReference type="InterPro" id="IPR029058">
    <property type="entry name" value="AB_hydrolase_fold"/>
</dbReference>
<dbReference type="Proteomes" id="UP001303614">
    <property type="component" value="Unassembled WGS sequence"/>
</dbReference>
<dbReference type="STRING" id="1843580.A7D17_21115"/>
<evidence type="ECO:0000313" key="2">
    <source>
        <dbReference type="EMBL" id="MEA5125823.1"/>
    </source>
</evidence>
<comment type="caution">
    <text evidence="3">The sequence shown here is derived from an EMBL/GenBank/DDBJ whole genome shotgun (WGS) entry which is preliminary data.</text>
</comment>
<dbReference type="Pfam" id="PF00561">
    <property type="entry name" value="Abhydrolase_1"/>
    <property type="match status" value="1"/>
</dbReference>
<dbReference type="AlphaFoldDB" id="A0A1A9MAG8"/>
<dbReference type="PANTHER" id="PTHR43798">
    <property type="entry name" value="MONOACYLGLYCEROL LIPASE"/>
    <property type="match status" value="1"/>
</dbReference>
<evidence type="ECO:0000313" key="4">
    <source>
        <dbReference type="Proteomes" id="UP000077659"/>
    </source>
</evidence>
<dbReference type="GO" id="GO:0016787">
    <property type="term" value="F:hydrolase activity"/>
    <property type="evidence" value="ECO:0007669"/>
    <property type="project" value="UniProtKB-KW"/>
</dbReference>
<dbReference type="EMBL" id="LXNG01000027">
    <property type="protein sequence ID" value="OAG66570.1"/>
    <property type="molecule type" value="Genomic_DNA"/>
</dbReference>
<dbReference type="InterPro" id="IPR000073">
    <property type="entry name" value="AB_hydrolase_1"/>
</dbReference>
<name>A0A1A9MAG8_9XANT</name>